<dbReference type="PROSITE" id="PS51257">
    <property type="entry name" value="PROKAR_LIPOPROTEIN"/>
    <property type="match status" value="1"/>
</dbReference>
<feature type="domain" description="Solute-binding protein family 5" evidence="4">
    <location>
        <begin position="254"/>
        <end position="544"/>
    </location>
</feature>
<dbReference type="EMBL" id="JBHSKX010000004">
    <property type="protein sequence ID" value="MFC5369027.1"/>
    <property type="molecule type" value="Genomic_DNA"/>
</dbReference>
<evidence type="ECO:0000256" key="3">
    <source>
        <dbReference type="ARBA" id="ARBA00022729"/>
    </source>
</evidence>
<keyword evidence="3" id="KW-0732">Signal</keyword>
<reference evidence="5 6" key="1">
    <citation type="journal article" date="2019" name="Int. J. Syst. Evol. Microbiol.">
        <title>The Global Catalogue of Microorganisms (GCM) 10K type strain sequencing project: providing services to taxonomists for standard genome sequencing and annotation.</title>
        <authorList>
            <consortium name="The Broad Institute Genomics Platform"/>
            <consortium name="The Broad Institute Genome Sequencing Center for Infectious Disease"/>
            <person name="Wu L."/>
            <person name="Ma J."/>
        </authorList>
    </citation>
    <scope>NUCLEOTIDE SEQUENCE [LARGE SCALE GENOMIC DNA]</scope>
    <source>
        <strain evidence="5 6">CGMCC 1.12237</strain>
    </source>
</reference>
<evidence type="ECO:0000256" key="1">
    <source>
        <dbReference type="ARBA" id="ARBA00005695"/>
    </source>
</evidence>
<comment type="caution">
    <text evidence="5">The sequence shown here is derived from an EMBL/GenBank/DDBJ whole genome shotgun (WGS) entry which is preliminary data.</text>
</comment>
<comment type="similarity">
    <text evidence="1">Belongs to the bacterial solute-binding protein 5 family.</text>
</comment>
<dbReference type="Gene3D" id="3.40.190.10">
    <property type="entry name" value="Periplasmic binding protein-like II"/>
    <property type="match status" value="1"/>
</dbReference>
<sequence length="568" mass="63077">MKAAGALGLGAVTSLAGCSGDGGANVSDLTEVPEMVMWGPTPEMGTENQTAELAFEAMAEELPLPITFEARRHSRSVEDAFFNHDFHAWYSMFTLRPERVDPHALLVSNLMSNETACGSFNISEYENETAQELFEESARTLDRDARREVIHRIQDELATVEGDIPFSSERGLVFPVFPQLYNSALFGNITETSGLGIRNIWTFNECTVEGDQGTMIVVLTSESANLNPLISEAGNRSAVRNVYDSLTKMGPDGQPEPWLATDWEASEDNLQFTFNIRSGHSFHDGEPLTAEDVRFSYEYHAEHSPFFGGAVSNITSVEAPDDTTVVFGLEEPFAPIFTQTFNRIPILPQHIWENVPEDVDAQEAFEWSPTEEGAFVGSGHMEFENWRRGSEIVLSRNDDHWRPANLDGIIFNVITNTQAIISGLEQGDYHLLWQLSGADPTTLVELAENNDNLELVEVLSTGSRAMIMNTKFGPFSFPEVRAAVESVVPKGVIRNEVWDGLAEEGHGQYSPAVSFWHNPDQKKWGAEYTGREEAITMLEERGFVFENGTAYYPDGEAPPEQLDGYGCE</sequence>
<evidence type="ECO:0000313" key="6">
    <source>
        <dbReference type="Proteomes" id="UP001596201"/>
    </source>
</evidence>
<dbReference type="Gene3D" id="3.10.105.10">
    <property type="entry name" value="Dipeptide-binding Protein, Domain 3"/>
    <property type="match status" value="2"/>
</dbReference>
<dbReference type="InterPro" id="IPR000914">
    <property type="entry name" value="SBP_5_dom"/>
</dbReference>
<dbReference type="SUPFAM" id="SSF53850">
    <property type="entry name" value="Periplasmic binding protein-like II"/>
    <property type="match status" value="2"/>
</dbReference>
<gene>
    <name evidence="5" type="ORF">ACFPJ5_19035</name>
</gene>
<evidence type="ECO:0000259" key="4">
    <source>
        <dbReference type="Pfam" id="PF00496"/>
    </source>
</evidence>
<dbReference type="Proteomes" id="UP001596201">
    <property type="component" value="Unassembled WGS sequence"/>
</dbReference>
<organism evidence="5 6">
    <name type="scientific">Salinirubrum litoreum</name>
    <dbReference type="NCBI Taxonomy" id="1126234"/>
    <lineage>
        <taxon>Archaea</taxon>
        <taxon>Methanobacteriati</taxon>
        <taxon>Methanobacteriota</taxon>
        <taxon>Stenosarchaea group</taxon>
        <taxon>Halobacteria</taxon>
        <taxon>Halobacteriales</taxon>
        <taxon>Haloferacaceae</taxon>
        <taxon>Salinirubrum</taxon>
    </lineage>
</organism>
<dbReference type="Pfam" id="PF00496">
    <property type="entry name" value="SBP_bac_5"/>
    <property type="match status" value="1"/>
</dbReference>
<name>A0ABD5RH14_9EURY</name>
<dbReference type="InterPro" id="IPR039424">
    <property type="entry name" value="SBP_5"/>
</dbReference>
<evidence type="ECO:0000313" key="5">
    <source>
        <dbReference type="EMBL" id="MFC5369027.1"/>
    </source>
</evidence>
<evidence type="ECO:0000256" key="2">
    <source>
        <dbReference type="ARBA" id="ARBA00022448"/>
    </source>
</evidence>
<dbReference type="RefSeq" id="WP_227231084.1">
    <property type="nucleotide sequence ID" value="NZ_JAJCVJ010000003.1"/>
</dbReference>
<dbReference type="CDD" id="cd00995">
    <property type="entry name" value="PBP2_NikA_DppA_OppA_like"/>
    <property type="match status" value="1"/>
</dbReference>
<protein>
    <submittedName>
        <fullName evidence="5">ABC transporter substrate-binding protein</fullName>
    </submittedName>
</protein>
<accession>A0ABD5RH14</accession>
<proteinExistence type="inferred from homology"/>
<keyword evidence="6" id="KW-1185">Reference proteome</keyword>
<dbReference type="AlphaFoldDB" id="A0ABD5RH14"/>
<dbReference type="PANTHER" id="PTHR30290">
    <property type="entry name" value="PERIPLASMIC BINDING COMPONENT OF ABC TRANSPORTER"/>
    <property type="match status" value="1"/>
</dbReference>
<dbReference type="PANTHER" id="PTHR30290:SF9">
    <property type="entry name" value="OLIGOPEPTIDE-BINDING PROTEIN APPA"/>
    <property type="match status" value="1"/>
</dbReference>
<keyword evidence="2" id="KW-0813">Transport</keyword>